<keyword evidence="3" id="KW-1185">Reference proteome</keyword>
<feature type="compositionally biased region" description="Low complexity" evidence="1">
    <location>
        <begin position="71"/>
        <end position="83"/>
    </location>
</feature>
<proteinExistence type="predicted"/>
<evidence type="ECO:0000256" key="1">
    <source>
        <dbReference type="SAM" id="MobiDB-lite"/>
    </source>
</evidence>
<dbReference type="EMBL" id="MU005627">
    <property type="protein sequence ID" value="KAF2677008.1"/>
    <property type="molecule type" value="Genomic_DNA"/>
</dbReference>
<feature type="compositionally biased region" description="Low complexity" evidence="1">
    <location>
        <begin position="93"/>
        <end position="104"/>
    </location>
</feature>
<dbReference type="Proteomes" id="UP000799291">
    <property type="component" value="Unassembled WGS sequence"/>
</dbReference>
<accession>A0A6G1IFZ0</accession>
<name>A0A6G1IFZ0_9PLEO</name>
<sequence>MQHVTDTFSDTSTACTINHVYPHLQPAYHPRNAARTQPPLPKTNSEASPPPALATTDRTRSPPDLSRHTTLRATHTALALRPHAPLPSPSAPPAATTTTPTPSTKTEKRKAENSLTPPKPAVRRQASAVPLRAPIPCLHTPRATLRPVPALSASADRRCLPAQALPHPA</sequence>
<feature type="region of interest" description="Disordered" evidence="1">
    <location>
        <begin position="26"/>
        <end position="133"/>
    </location>
</feature>
<protein>
    <submittedName>
        <fullName evidence="2">Uncharacterized protein</fullName>
    </submittedName>
</protein>
<feature type="compositionally biased region" description="Basic and acidic residues" evidence="1">
    <location>
        <begin position="57"/>
        <end position="67"/>
    </location>
</feature>
<gene>
    <name evidence="2" type="ORF">K458DRAFT_167074</name>
</gene>
<organism evidence="2 3">
    <name type="scientific">Lentithecium fluviatile CBS 122367</name>
    <dbReference type="NCBI Taxonomy" id="1168545"/>
    <lineage>
        <taxon>Eukaryota</taxon>
        <taxon>Fungi</taxon>
        <taxon>Dikarya</taxon>
        <taxon>Ascomycota</taxon>
        <taxon>Pezizomycotina</taxon>
        <taxon>Dothideomycetes</taxon>
        <taxon>Pleosporomycetidae</taxon>
        <taxon>Pleosporales</taxon>
        <taxon>Massarineae</taxon>
        <taxon>Lentitheciaceae</taxon>
        <taxon>Lentithecium</taxon>
    </lineage>
</organism>
<evidence type="ECO:0000313" key="2">
    <source>
        <dbReference type="EMBL" id="KAF2677008.1"/>
    </source>
</evidence>
<evidence type="ECO:0000313" key="3">
    <source>
        <dbReference type="Proteomes" id="UP000799291"/>
    </source>
</evidence>
<dbReference type="AlphaFoldDB" id="A0A6G1IFZ0"/>
<reference evidence="2" key="1">
    <citation type="journal article" date="2020" name="Stud. Mycol.">
        <title>101 Dothideomycetes genomes: a test case for predicting lifestyles and emergence of pathogens.</title>
        <authorList>
            <person name="Haridas S."/>
            <person name="Albert R."/>
            <person name="Binder M."/>
            <person name="Bloem J."/>
            <person name="Labutti K."/>
            <person name="Salamov A."/>
            <person name="Andreopoulos B."/>
            <person name="Baker S."/>
            <person name="Barry K."/>
            <person name="Bills G."/>
            <person name="Bluhm B."/>
            <person name="Cannon C."/>
            <person name="Castanera R."/>
            <person name="Culley D."/>
            <person name="Daum C."/>
            <person name="Ezra D."/>
            <person name="Gonzalez J."/>
            <person name="Henrissat B."/>
            <person name="Kuo A."/>
            <person name="Liang C."/>
            <person name="Lipzen A."/>
            <person name="Lutzoni F."/>
            <person name="Magnuson J."/>
            <person name="Mondo S."/>
            <person name="Nolan M."/>
            <person name="Ohm R."/>
            <person name="Pangilinan J."/>
            <person name="Park H.-J."/>
            <person name="Ramirez L."/>
            <person name="Alfaro M."/>
            <person name="Sun H."/>
            <person name="Tritt A."/>
            <person name="Yoshinaga Y."/>
            <person name="Zwiers L.-H."/>
            <person name="Turgeon B."/>
            <person name="Goodwin S."/>
            <person name="Spatafora J."/>
            <person name="Crous P."/>
            <person name="Grigoriev I."/>
        </authorList>
    </citation>
    <scope>NUCLEOTIDE SEQUENCE</scope>
    <source>
        <strain evidence="2">CBS 122367</strain>
    </source>
</reference>